<evidence type="ECO:0000256" key="6">
    <source>
        <dbReference type="PROSITE-ProRule" id="PRU01263"/>
    </source>
</evidence>
<dbReference type="PROSITE" id="PS51915">
    <property type="entry name" value="ZAD"/>
    <property type="match status" value="1"/>
</dbReference>
<evidence type="ECO:0000256" key="2">
    <source>
        <dbReference type="ARBA" id="ARBA00022737"/>
    </source>
</evidence>
<accession>A0A8D8PHC7</accession>
<feature type="domain" description="C2H2-type" evidence="7">
    <location>
        <begin position="439"/>
        <end position="466"/>
    </location>
</feature>
<keyword evidence="3 5" id="KW-0863">Zinc-finger</keyword>
<protein>
    <submittedName>
        <fullName evidence="9">Zinc finger protein 26</fullName>
    </submittedName>
</protein>
<dbReference type="EMBL" id="HBUE01239859">
    <property type="protein sequence ID" value="CAG6548979.1"/>
    <property type="molecule type" value="Transcribed_RNA"/>
</dbReference>
<keyword evidence="4 6" id="KW-0862">Zinc</keyword>
<feature type="domain" description="C2H2-type" evidence="7">
    <location>
        <begin position="238"/>
        <end position="265"/>
    </location>
</feature>
<dbReference type="SMART" id="SM00868">
    <property type="entry name" value="zf-AD"/>
    <property type="match status" value="1"/>
</dbReference>
<dbReference type="GO" id="GO:0008270">
    <property type="term" value="F:zinc ion binding"/>
    <property type="evidence" value="ECO:0007669"/>
    <property type="project" value="UniProtKB-UniRule"/>
</dbReference>
<evidence type="ECO:0000313" key="9">
    <source>
        <dbReference type="EMBL" id="CAG6601208.1"/>
    </source>
</evidence>
<keyword evidence="1 6" id="KW-0479">Metal-binding</keyword>
<feature type="binding site" evidence="6">
    <location>
        <position position="16"/>
    </location>
    <ligand>
        <name>Zn(2+)</name>
        <dbReference type="ChEBI" id="CHEBI:29105"/>
    </ligand>
</feature>
<dbReference type="Gene3D" id="3.40.1800.20">
    <property type="match status" value="1"/>
</dbReference>
<dbReference type="Pfam" id="PF07776">
    <property type="entry name" value="zf-AD"/>
    <property type="match status" value="1"/>
</dbReference>
<evidence type="ECO:0000256" key="3">
    <source>
        <dbReference type="ARBA" id="ARBA00022771"/>
    </source>
</evidence>
<dbReference type="InterPro" id="IPR036236">
    <property type="entry name" value="Znf_C2H2_sf"/>
</dbReference>
<feature type="domain" description="ZAD" evidence="8">
    <location>
        <begin position="11"/>
        <end position="92"/>
    </location>
</feature>
<dbReference type="AlphaFoldDB" id="A0A8D8PHC7"/>
<dbReference type="PANTHER" id="PTHR24409">
    <property type="entry name" value="ZINC FINGER PROTEIN 142"/>
    <property type="match status" value="1"/>
</dbReference>
<name>A0A8D8PHC7_CULPI</name>
<dbReference type="InterPro" id="IPR012934">
    <property type="entry name" value="Znf_AD"/>
</dbReference>
<feature type="binding site" evidence="6">
    <location>
        <position position="65"/>
    </location>
    <ligand>
        <name>Zn(2+)</name>
        <dbReference type="ChEBI" id="CHEBI:29105"/>
    </ligand>
</feature>
<dbReference type="Pfam" id="PF13912">
    <property type="entry name" value="zf-C2H2_6"/>
    <property type="match status" value="1"/>
</dbReference>
<reference evidence="9" key="1">
    <citation type="submission" date="2021-05" db="EMBL/GenBank/DDBJ databases">
        <authorList>
            <person name="Alioto T."/>
            <person name="Alioto T."/>
            <person name="Gomez Garrido J."/>
        </authorList>
    </citation>
    <scope>NUCLEOTIDE SEQUENCE</scope>
</reference>
<sequence>MPVFKLESYPFVCRMCLKPEQSLKMTPLDTEDECFEGSTTFEEFLTTITFEVEQERRHLFPRSICPQCKDSLQNFARFRAKTHNVHLFMNALAELRDLNTAPIKDLFQTQPDTVRSMLTELDLCSKADCQAEDLIEEFPQFQIAQLPATLKDTHFNEEFEVKIEVEPEKLESDALFTEQCPLEELVEPKIEIVGETNQEVGCELLEPTGETFDLEVKPRVKPTKKRGKYKTKTSKEPLQCPKCPYTTTRKTHYNSHQRTHLKRESRSYPCHAPGCTEKYPSRVALQKHMVEAKHTACVCEICGYQSSSNGQLKDHLVRFHGNDRLECEYCQKIFKVKQDLQEHVKAVHLGEIVFKCETCGTEYRSKTSLRNHQARHIDVYNFPCQQCDKKFKVKILLHKHIKSVHKEASLECEHCFQMFHYKFKLLDHIENVHKIRMRFFCDVCVASFYSQDDLATHKARHDSPKNLECGRCLIVFHAQEQLSHHVCITYRDDYVCCGKDLRHHVQYNRHMLSEHGVKMNVRVKPNPDLLLGHIRTKRKPVLSCPKCKIILPTRTQKKKHQEKCIGGETQK</sequence>
<feature type="domain" description="C2H2-type" evidence="7">
    <location>
        <begin position="382"/>
        <end position="405"/>
    </location>
</feature>
<organism evidence="9">
    <name type="scientific">Culex pipiens</name>
    <name type="common">House mosquito</name>
    <dbReference type="NCBI Taxonomy" id="7175"/>
    <lineage>
        <taxon>Eukaryota</taxon>
        <taxon>Metazoa</taxon>
        <taxon>Ecdysozoa</taxon>
        <taxon>Arthropoda</taxon>
        <taxon>Hexapoda</taxon>
        <taxon>Insecta</taxon>
        <taxon>Pterygota</taxon>
        <taxon>Neoptera</taxon>
        <taxon>Endopterygota</taxon>
        <taxon>Diptera</taxon>
        <taxon>Nematocera</taxon>
        <taxon>Culicoidea</taxon>
        <taxon>Culicidae</taxon>
        <taxon>Culicinae</taxon>
        <taxon>Culicini</taxon>
        <taxon>Culex</taxon>
        <taxon>Culex</taxon>
    </lineage>
</organism>
<dbReference type="InterPro" id="IPR013087">
    <property type="entry name" value="Znf_C2H2_type"/>
</dbReference>
<evidence type="ECO:0000259" key="8">
    <source>
        <dbReference type="PROSITE" id="PS51915"/>
    </source>
</evidence>
<dbReference type="PROSITE" id="PS50157">
    <property type="entry name" value="ZINC_FINGER_C2H2_2"/>
    <property type="match status" value="5"/>
</dbReference>
<feature type="binding site" evidence="6">
    <location>
        <position position="68"/>
    </location>
    <ligand>
        <name>Zn(2+)</name>
        <dbReference type="ChEBI" id="CHEBI:29105"/>
    </ligand>
</feature>
<dbReference type="Gene3D" id="3.30.160.60">
    <property type="entry name" value="Classic Zinc Finger"/>
    <property type="match status" value="5"/>
</dbReference>
<feature type="domain" description="C2H2-type" evidence="7">
    <location>
        <begin position="325"/>
        <end position="351"/>
    </location>
</feature>
<dbReference type="SMART" id="SM00355">
    <property type="entry name" value="ZnF_C2H2"/>
    <property type="match status" value="10"/>
</dbReference>
<evidence type="ECO:0000256" key="5">
    <source>
        <dbReference type="PROSITE-ProRule" id="PRU00042"/>
    </source>
</evidence>
<keyword evidence="2" id="KW-0677">Repeat</keyword>
<dbReference type="GO" id="GO:0005634">
    <property type="term" value="C:nucleus"/>
    <property type="evidence" value="ECO:0007669"/>
    <property type="project" value="InterPro"/>
</dbReference>
<dbReference type="Pfam" id="PF00096">
    <property type="entry name" value="zf-C2H2"/>
    <property type="match status" value="4"/>
</dbReference>
<feature type="domain" description="C2H2-type" evidence="7">
    <location>
        <begin position="354"/>
        <end position="376"/>
    </location>
</feature>
<evidence type="ECO:0000256" key="1">
    <source>
        <dbReference type="ARBA" id="ARBA00022723"/>
    </source>
</evidence>
<proteinExistence type="predicted"/>
<dbReference type="PROSITE" id="PS00028">
    <property type="entry name" value="ZINC_FINGER_C2H2_1"/>
    <property type="match status" value="6"/>
</dbReference>
<evidence type="ECO:0000259" key="7">
    <source>
        <dbReference type="PROSITE" id="PS50157"/>
    </source>
</evidence>
<dbReference type="SUPFAM" id="SSF57667">
    <property type="entry name" value="beta-beta-alpha zinc fingers"/>
    <property type="match status" value="3"/>
</dbReference>
<dbReference type="EMBL" id="HBUE01346852">
    <property type="protein sequence ID" value="CAG6601208.1"/>
    <property type="molecule type" value="Transcribed_RNA"/>
</dbReference>
<evidence type="ECO:0000256" key="4">
    <source>
        <dbReference type="ARBA" id="ARBA00022833"/>
    </source>
</evidence>
<feature type="binding site" evidence="6">
    <location>
        <position position="13"/>
    </location>
    <ligand>
        <name>Zn(2+)</name>
        <dbReference type="ChEBI" id="CHEBI:29105"/>
    </ligand>
</feature>